<evidence type="ECO:0000256" key="1">
    <source>
        <dbReference type="ARBA" id="ARBA00004370"/>
    </source>
</evidence>
<evidence type="ECO:0000313" key="8">
    <source>
        <dbReference type="EMBL" id="CAL1590278.1"/>
    </source>
</evidence>
<dbReference type="InterPro" id="IPR015631">
    <property type="entry name" value="CD2/SLAM_rcpt"/>
</dbReference>
<name>A0AAV2KJR3_KNICA</name>
<protein>
    <recommendedName>
        <fullName evidence="7">Ig-like domain-containing protein</fullName>
    </recommendedName>
</protein>
<dbReference type="PANTHER" id="PTHR12080">
    <property type="entry name" value="SIGNALING LYMPHOCYTIC ACTIVATION MOLECULE"/>
    <property type="match status" value="1"/>
</dbReference>
<feature type="chain" id="PRO_5043348683" description="Ig-like domain-containing protein" evidence="6">
    <location>
        <begin position="23"/>
        <end position="303"/>
    </location>
</feature>
<dbReference type="PANTHER" id="PTHR12080:SF48">
    <property type="entry name" value="IMMUNOGLOBULIN SUBTYPE DOMAIN-CONTAINING PROTEIN"/>
    <property type="match status" value="1"/>
</dbReference>
<feature type="transmembrane region" description="Helical" evidence="5">
    <location>
        <begin position="217"/>
        <end position="240"/>
    </location>
</feature>
<keyword evidence="9" id="KW-1185">Reference proteome</keyword>
<keyword evidence="3 5" id="KW-0472">Membrane</keyword>
<accession>A0AAV2KJR3</accession>
<dbReference type="GO" id="GO:0016020">
    <property type="term" value="C:membrane"/>
    <property type="evidence" value="ECO:0007669"/>
    <property type="project" value="UniProtKB-SubCell"/>
</dbReference>
<dbReference type="EMBL" id="OZ035841">
    <property type="protein sequence ID" value="CAL1590278.1"/>
    <property type="molecule type" value="Genomic_DNA"/>
</dbReference>
<organism evidence="8 9">
    <name type="scientific">Knipowitschia caucasica</name>
    <name type="common">Caucasian dwarf goby</name>
    <name type="synonym">Pomatoschistus caucasicus</name>
    <dbReference type="NCBI Taxonomy" id="637954"/>
    <lineage>
        <taxon>Eukaryota</taxon>
        <taxon>Metazoa</taxon>
        <taxon>Chordata</taxon>
        <taxon>Craniata</taxon>
        <taxon>Vertebrata</taxon>
        <taxon>Euteleostomi</taxon>
        <taxon>Actinopterygii</taxon>
        <taxon>Neopterygii</taxon>
        <taxon>Teleostei</taxon>
        <taxon>Neoteleostei</taxon>
        <taxon>Acanthomorphata</taxon>
        <taxon>Gobiaria</taxon>
        <taxon>Gobiiformes</taxon>
        <taxon>Gobioidei</taxon>
        <taxon>Gobiidae</taxon>
        <taxon>Gobiinae</taxon>
        <taxon>Knipowitschia</taxon>
    </lineage>
</organism>
<evidence type="ECO:0000256" key="6">
    <source>
        <dbReference type="SAM" id="SignalP"/>
    </source>
</evidence>
<dbReference type="Proteomes" id="UP001497482">
    <property type="component" value="Chromosome 19"/>
</dbReference>
<keyword evidence="5" id="KW-0812">Transmembrane</keyword>
<comment type="subcellular location">
    <subcellularLocation>
        <location evidence="1">Membrane</location>
    </subcellularLocation>
</comment>
<feature type="domain" description="Ig-like" evidence="7">
    <location>
        <begin position="131"/>
        <end position="219"/>
    </location>
</feature>
<keyword evidence="4" id="KW-0325">Glycoprotein</keyword>
<feature type="signal peptide" evidence="6">
    <location>
        <begin position="1"/>
        <end position="22"/>
    </location>
</feature>
<sequence>MLRDKLFCFFVLFGYNSFWLLGVRSQAADTCQTQVYGRAGGAIVLSSGVSETLKTALWKCNGTKIADVRGGDTAPQFSGRVTLDRANYSLIVKELKITDSGDFNFVSENESGQRPTRCIRLLVQEALPRPPSVSLVNITASTNESCVILVQCSAAFDKDVSFRWTVNNDNFTGPRLQFTHAPPGGATTATCTVSNHVSQESSSKSFSCQSSDNKHKGLTMVLVIAGLSLVLIVCIVALVASCRRKRTNQQTECNDDLTLYAEIEDPPSNRILNHCPLYESVDHKQKPKAQTVYDEIQFSRMQQ</sequence>
<evidence type="ECO:0000256" key="3">
    <source>
        <dbReference type="ARBA" id="ARBA00023136"/>
    </source>
</evidence>
<evidence type="ECO:0000256" key="2">
    <source>
        <dbReference type="ARBA" id="ARBA00022729"/>
    </source>
</evidence>
<dbReference type="InterPro" id="IPR007110">
    <property type="entry name" value="Ig-like_dom"/>
</dbReference>
<dbReference type="PROSITE" id="PS50835">
    <property type="entry name" value="IG_LIKE"/>
    <property type="match status" value="1"/>
</dbReference>
<dbReference type="InterPro" id="IPR036179">
    <property type="entry name" value="Ig-like_dom_sf"/>
</dbReference>
<proteinExistence type="predicted"/>
<dbReference type="InterPro" id="IPR013783">
    <property type="entry name" value="Ig-like_fold"/>
</dbReference>
<evidence type="ECO:0000313" key="9">
    <source>
        <dbReference type="Proteomes" id="UP001497482"/>
    </source>
</evidence>
<evidence type="ECO:0000259" key="7">
    <source>
        <dbReference type="PROSITE" id="PS50835"/>
    </source>
</evidence>
<keyword evidence="2 6" id="KW-0732">Signal</keyword>
<dbReference type="Gene3D" id="2.60.40.10">
    <property type="entry name" value="Immunoglobulins"/>
    <property type="match status" value="2"/>
</dbReference>
<dbReference type="AlphaFoldDB" id="A0AAV2KJR3"/>
<gene>
    <name evidence="8" type="ORF">KC01_LOCUS19806</name>
</gene>
<keyword evidence="5" id="KW-1133">Transmembrane helix</keyword>
<dbReference type="SUPFAM" id="SSF48726">
    <property type="entry name" value="Immunoglobulin"/>
    <property type="match status" value="2"/>
</dbReference>
<evidence type="ECO:0000256" key="4">
    <source>
        <dbReference type="ARBA" id="ARBA00023180"/>
    </source>
</evidence>
<evidence type="ECO:0000256" key="5">
    <source>
        <dbReference type="SAM" id="Phobius"/>
    </source>
</evidence>
<reference evidence="8 9" key="1">
    <citation type="submission" date="2024-04" db="EMBL/GenBank/DDBJ databases">
        <authorList>
            <person name="Waldvogel A.-M."/>
            <person name="Schoenle A."/>
        </authorList>
    </citation>
    <scope>NUCLEOTIDE SEQUENCE [LARGE SCALE GENOMIC DNA]</scope>
</reference>